<keyword evidence="2" id="KW-1185">Reference proteome</keyword>
<dbReference type="EMBL" id="BLKM01000868">
    <property type="protein sequence ID" value="GFG39109.1"/>
    <property type="molecule type" value="Genomic_DNA"/>
</dbReference>
<feature type="non-terminal residue" evidence="1">
    <location>
        <position position="50"/>
    </location>
</feature>
<feature type="non-terminal residue" evidence="1">
    <location>
        <position position="1"/>
    </location>
</feature>
<proteinExistence type="predicted"/>
<dbReference type="Proteomes" id="UP000502823">
    <property type="component" value="Unassembled WGS sequence"/>
</dbReference>
<gene>
    <name evidence="1" type="ORF">Cfor_12243</name>
</gene>
<evidence type="ECO:0000313" key="2">
    <source>
        <dbReference type="Proteomes" id="UP000502823"/>
    </source>
</evidence>
<evidence type="ECO:0000313" key="1">
    <source>
        <dbReference type="EMBL" id="GFG39109.1"/>
    </source>
</evidence>
<dbReference type="OrthoDB" id="6921389at2759"/>
<sequence>GLTETDAAFMFIMQLMQLFSKNKADLTKVTETWGRYYQIWDDYCNLCVQE</sequence>
<dbReference type="InParanoid" id="A0A6L2Q2R3"/>
<organism evidence="1 2">
    <name type="scientific">Coptotermes formosanus</name>
    <name type="common">Formosan subterranean termite</name>
    <dbReference type="NCBI Taxonomy" id="36987"/>
    <lineage>
        <taxon>Eukaryota</taxon>
        <taxon>Metazoa</taxon>
        <taxon>Ecdysozoa</taxon>
        <taxon>Arthropoda</taxon>
        <taxon>Hexapoda</taxon>
        <taxon>Insecta</taxon>
        <taxon>Pterygota</taxon>
        <taxon>Neoptera</taxon>
        <taxon>Polyneoptera</taxon>
        <taxon>Dictyoptera</taxon>
        <taxon>Blattodea</taxon>
        <taxon>Blattoidea</taxon>
        <taxon>Termitoidae</taxon>
        <taxon>Rhinotermitidae</taxon>
        <taxon>Coptotermes</taxon>
    </lineage>
</organism>
<comment type="caution">
    <text evidence="1">The sequence shown here is derived from an EMBL/GenBank/DDBJ whole genome shotgun (WGS) entry which is preliminary data.</text>
</comment>
<protein>
    <submittedName>
        <fullName evidence="1">Uncharacterized protein</fullName>
    </submittedName>
</protein>
<reference evidence="2" key="1">
    <citation type="submission" date="2020-01" db="EMBL/GenBank/DDBJ databases">
        <title>Draft genome sequence of the Termite Coptotermes fromosanus.</title>
        <authorList>
            <person name="Itakura S."/>
            <person name="Yosikawa Y."/>
            <person name="Umezawa K."/>
        </authorList>
    </citation>
    <scope>NUCLEOTIDE SEQUENCE [LARGE SCALE GENOMIC DNA]</scope>
</reference>
<accession>A0A6L2Q2R3</accession>
<dbReference type="SUPFAM" id="SSF48576">
    <property type="entry name" value="Terpenoid synthases"/>
    <property type="match status" value="1"/>
</dbReference>
<name>A0A6L2Q2R3_COPFO</name>
<dbReference type="AlphaFoldDB" id="A0A6L2Q2R3"/>
<dbReference type="InterPro" id="IPR008949">
    <property type="entry name" value="Isoprenoid_synthase_dom_sf"/>
</dbReference>
<dbReference type="Gene3D" id="1.10.600.10">
    <property type="entry name" value="Farnesyl Diphosphate Synthase"/>
    <property type="match status" value="1"/>
</dbReference>